<reference evidence="1 2" key="1">
    <citation type="journal article" date="2018" name="Front. Plant Sci.">
        <title>Red Clover (Trifolium pratense) and Zigzag Clover (T. medium) - A Picture of Genomic Similarities and Differences.</title>
        <authorList>
            <person name="Dluhosova J."/>
            <person name="Istvanek J."/>
            <person name="Nedelnik J."/>
            <person name="Repkova J."/>
        </authorList>
    </citation>
    <scope>NUCLEOTIDE SEQUENCE [LARGE SCALE GENOMIC DNA]</scope>
    <source>
        <strain evidence="2">cv. 10/8</strain>
        <tissue evidence="1">Leaf</tissue>
    </source>
</reference>
<dbReference type="AlphaFoldDB" id="A0A392VJ25"/>
<dbReference type="Proteomes" id="UP000265520">
    <property type="component" value="Unassembled WGS sequence"/>
</dbReference>
<comment type="caution">
    <text evidence="1">The sequence shown here is derived from an EMBL/GenBank/DDBJ whole genome shotgun (WGS) entry which is preliminary data.</text>
</comment>
<keyword evidence="2" id="KW-1185">Reference proteome</keyword>
<evidence type="ECO:0000313" key="1">
    <source>
        <dbReference type="EMBL" id="MCI87473.1"/>
    </source>
</evidence>
<name>A0A392VJ25_9FABA</name>
<organism evidence="1 2">
    <name type="scientific">Trifolium medium</name>
    <dbReference type="NCBI Taxonomy" id="97028"/>
    <lineage>
        <taxon>Eukaryota</taxon>
        <taxon>Viridiplantae</taxon>
        <taxon>Streptophyta</taxon>
        <taxon>Embryophyta</taxon>
        <taxon>Tracheophyta</taxon>
        <taxon>Spermatophyta</taxon>
        <taxon>Magnoliopsida</taxon>
        <taxon>eudicotyledons</taxon>
        <taxon>Gunneridae</taxon>
        <taxon>Pentapetalae</taxon>
        <taxon>rosids</taxon>
        <taxon>fabids</taxon>
        <taxon>Fabales</taxon>
        <taxon>Fabaceae</taxon>
        <taxon>Papilionoideae</taxon>
        <taxon>50 kb inversion clade</taxon>
        <taxon>NPAAA clade</taxon>
        <taxon>Hologalegina</taxon>
        <taxon>IRL clade</taxon>
        <taxon>Trifolieae</taxon>
        <taxon>Trifolium</taxon>
    </lineage>
</organism>
<dbReference type="EMBL" id="LXQA011166842">
    <property type="protein sequence ID" value="MCI87473.1"/>
    <property type="molecule type" value="Genomic_DNA"/>
</dbReference>
<evidence type="ECO:0000313" key="2">
    <source>
        <dbReference type="Proteomes" id="UP000265520"/>
    </source>
</evidence>
<sequence>MLTFYHVPAQQDDLIEEDAPPANAPAEAAQGGQSVRHRIVAAL</sequence>
<protein>
    <submittedName>
        <fullName evidence="1">Uncharacterized protein</fullName>
    </submittedName>
</protein>
<proteinExistence type="predicted"/>
<accession>A0A392VJ25</accession>
<feature type="non-terminal residue" evidence="1">
    <location>
        <position position="43"/>
    </location>
</feature>